<evidence type="ECO:0000256" key="1">
    <source>
        <dbReference type="HAMAP-Rule" id="MF_01411"/>
    </source>
</evidence>
<dbReference type="InterPro" id="IPR050218">
    <property type="entry name" value="LptD"/>
</dbReference>
<dbReference type="Proteomes" id="UP001208041">
    <property type="component" value="Unassembled WGS sequence"/>
</dbReference>
<dbReference type="AlphaFoldDB" id="A0AAE3J3C6"/>
<feature type="domain" description="LptD C-terminal" evidence="2">
    <location>
        <begin position="276"/>
        <end position="637"/>
    </location>
</feature>
<proteinExistence type="inferred from homology"/>
<dbReference type="GO" id="GO:0009279">
    <property type="term" value="C:cell outer membrane"/>
    <property type="evidence" value="ECO:0007669"/>
    <property type="project" value="UniProtKB-SubCell"/>
</dbReference>
<dbReference type="InterPro" id="IPR020889">
    <property type="entry name" value="LipoPS_assembly_LptD"/>
</dbReference>
<comment type="subunit">
    <text evidence="1">Component of the lipopolysaccharide transport and assembly complex.</text>
</comment>
<protein>
    <recommendedName>
        <fullName evidence="1">LPS-assembly protein LptD</fullName>
    </recommendedName>
</protein>
<dbReference type="GO" id="GO:0015920">
    <property type="term" value="P:lipopolysaccharide transport"/>
    <property type="evidence" value="ECO:0007669"/>
    <property type="project" value="InterPro"/>
</dbReference>
<name>A0AAE3J3C6_9RHOB</name>
<keyword evidence="1" id="KW-0472">Membrane</keyword>
<dbReference type="RefSeq" id="WP_263953471.1">
    <property type="nucleotide sequence ID" value="NZ_JAOYFC010000002.1"/>
</dbReference>
<keyword evidence="1" id="KW-0998">Cell outer membrane</keyword>
<evidence type="ECO:0000313" key="3">
    <source>
        <dbReference type="EMBL" id="MCV6824612.1"/>
    </source>
</evidence>
<dbReference type="GO" id="GO:1990351">
    <property type="term" value="C:transporter complex"/>
    <property type="evidence" value="ECO:0007669"/>
    <property type="project" value="TreeGrafter"/>
</dbReference>
<dbReference type="Pfam" id="PF04453">
    <property type="entry name" value="LptD"/>
    <property type="match status" value="1"/>
</dbReference>
<feature type="chain" id="PRO_5041757124" description="LPS-assembly protein LptD" evidence="1">
    <location>
        <begin position="21"/>
        <end position="713"/>
    </location>
</feature>
<evidence type="ECO:0000313" key="4">
    <source>
        <dbReference type="Proteomes" id="UP001208041"/>
    </source>
</evidence>
<comment type="caution">
    <text evidence="1">Lacks conserved residue(s) required for the propagation of feature annotation.</text>
</comment>
<comment type="function">
    <text evidence="1">Involved in the assembly of lipopolysaccharide (LPS) at the surface of the outer membrane.</text>
</comment>
<reference evidence="3" key="1">
    <citation type="submission" date="2022-10" db="EMBL/GenBank/DDBJ databases">
        <authorList>
            <person name="Yue Y."/>
        </authorList>
    </citation>
    <scope>NUCLEOTIDE SEQUENCE</scope>
    <source>
        <strain evidence="3">Z654</strain>
    </source>
</reference>
<dbReference type="EMBL" id="JAOYFC010000002">
    <property type="protein sequence ID" value="MCV6824612.1"/>
    <property type="molecule type" value="Genomic_DNA"/>
</dbReference>
<keyword evidence="4" id="KW-1185">Reference proteome</keyword>
<keyword evidence="1" id="KW-0732">Signal</keyword>
<dbReference type="PANTHER" id="PTHR30189">
    <property type="entry name" value="LPS-ASSEMBLY PROTEIN"/>
    <property type="match status" value="1"/>
</dbReference>
<dbReference type="InterPro" id="IPR007543">
    <property type="entry name" value="LptD_C"/>
</dbReference>
<evidence type="ECO:0000259" key="2">
    <source>
        <dbReference type="Pfam" id="PF04453"/>
    </source>
</evidence>
<gene>
    <name evidence="1 3" type="primary">lptD</name>
    <name evidence="3" type="ORF">OH136_08585</name>
</gene>
<accession>A0AAE3J3C6</accession>
<comment type="similarity">
    <text evidence="1">Belongs to the LptD family.</text>
</comment>
<organism evidence="3 4">
    <name type="scientific">Halocynthiibacter halioticoli</name>
    <dbReference type="NCBI Taxonomy" id="2986804"/>
    <lineage>
        <taxon>Bacteria</taxon>
        <taxon>Pseudomonadati</taxon>
        <taxon>Pseudomonadota</taxon>
        <taxon>Alphaproteobacteria</taxon>
        <taxon>Rhodobacterales</taxon>
        <taxon>Paracoccaceae</taxon>
        <taxon>Halocynthiibacter</taxon>
    </lineage>
</organism>
<dbReference type="HAMAP" id="MF_01411">
    <property type="entry name" value="LPS_assembly_LptD"/>
    <property type="match status" value="1"/>
</dbReference>
<dbReference type="GO" id="GO:0043165">
    <property type="term" value="P:Gram-negative-bacterium-type cell outer membrane assembly"/>
    <property type="evidence" value="ECO:0007669"/>
    <property type="project" value="UniProtKB-UniRule"/>
</dbReference>
<sequence precursor="true">MTKFATIFAALFVWGAAALAQSSGASGSNDAAASLVADSLTVDEDGSLVADGNIEVVFQGRKLTADKITYSPKSDKLSITGPIRLSDGTNIRILAEAGELDSAFENGILTGARLVLNSRVQIASEQIQRVNGRYTQLYKSVASSCQTCLGNPTPLWEIRADRVTHDNIEKQIYFERAQFRFMGVPLAYIPNLRMPDPSVERYNGFLVPRAISDSNLGIGIATPYFITLGDSRDVTLTPIIATETTTLAVRYRQALRDGFITAEGAVSRDTLRPGETRAYLFADGDFKLPNDYKLALGIQLVSDRAYLLSYDFSNRDILVNDAKLSRVKRNNYVEGTIVDTYSLRDSVDNDTQPNLSADAIYERRFAPSGVGGQAYAKFTLHAHERKSNANVVGRDVARTSFEGNWQRSDVLFGGILGTAVADASFDFYGIDNDSNYPPNLSRSNATIGGEFRLPMQRFTSRGTSHLLEPVAQLLYTASSGEEPPNEDSTEAQLDEANLFSLSRFPGVDRRETGLRANIGLKYRQITASGWNFGATVGRVLWQEDTGLFNEGSGLDGIRSDWLAALELSLPNDLSFSSRNLINDGFRFTQSETLIEYDKGPLRLATGYIWLRPEPAIDRDTNVSEWNFLADYRVNDNWKAVTDWRYDFEAQSPARAGLSLTYTNECIEVDLSISRRFTFNDEVDPTTRFGFSLALLGFGDNNSSRKIRSNRCRV</sequence>
<comment type="caution">
    <text evidence="3">The sequence shown here is derived from an EMBL/GenBank/DDBJ whole genome shotgun (WGS) entry which is preliminary data.</text>
</comment>
<comment type="subcellular location">
    <subcellularLocation>
        <location evidence="1">Cell outer membrane</location>
    </subcellularLocation>
</comment>
<feature type="signal peptide" evidence="1">
    <location>
        <begin position="1"/>
        <end position="20"/>
    </location>
</feature>
<dbReference type="PANTHER" id="PTHR30189:SF1">
    <property type="entry name" value="LPS-ASSEMBLY PROTEIN LPTD"/>
    <property type="match status" value="1"/>
</dbReference>